<evidence type="ECO:0000313" key="3">
    <source>
        <dbReference type="EMBL" id="TDG80079.1"/>
    </source>
</evidence>
<comment type="caution">
    <text evidence="3">The sequence shown here is derived from an EMBL/GenBank/DDBJ whole genome shotgun (WGS) entry which is preliminary data.</text>
</comment>
<evidence type="ECO:0000259" key="2">
    <source>
        <dbReference type="Pfam" id="PF12850"/>
    </source>
</evidence>
<dbReference type="EMBL" id="PUFO01000013">
    <property type="protein sequence ID" value="TDG80079.1"/>
    <property type="molecule type" value="Genomic_DNA"/>
</dbReference>
<name>A0A4R5NSP6_9LACO</name>
<reference evidence="3 4" key="1">
    <citation type="journal article" date="2019" name="Appl. Microbiol. Biotechnol.">
        <title>Uncovering carbohydrate metabolism through a genotype-phenotype association study of 56 lactic acid bacteria genomes.</title>
        <authorList>
            <person name="Buron-Moles G."/>
            <person name="Chailyan A."/>
            <person name="Dolejs I."/>
            <person name="Forster J."/>
            <person name="Miks M.H."/>
        </authorList>
    </citation>
    <scope>NUCLEOTIDE SEQUENCE [LARGE SCALE GENOMIC DNA]</scope>
    <source>
        <strain evidence="3 4">ATCC 49373</strain>
    </source>
</reference>
<comment type="similarity">
    <text evidence="1">Belongs to the metallophosphoesterase superfamily. YfcE family.</text>
</comment>
<dbReference type="InterPro" id="IPR024654">
    <property type="entry name" value="Calcineurin-like_PHP_lpxH"/>
</dbReference>
<dbReference type="Gene3D" id="3.60.21.10">
    <property type="match status" value="1"/>
</dbReference>
<dbReference type="AlphaFoldDB" id="A0A4R5NSP6"/>
<feature type="domain" description="Calcineurin-like phosphoesterase" evidence="2">
    <location>
        <begin position="4"/>
        <end position="209"/>
    </location>
</feature>
<dbReference type="InterPro" id="IPR011152">
    <property type="entry name" value="Pesterase_MJ0912"/>
</dbReference>
<dbReference type="RefSeq" id="WP_010620408.1">
    <property type="nucleotide sequence ID" value="NZ_CP042371.1"/>
</dbReference>
<protein>
    <recommendedName>
        <fullName evidence="2">Calcineurin-like phosphoesterase domain-containing protein</fullName>
    </recommendedName>
</protein>
<gene>
    <name evidence="3" type="ORF">C5L31_000451</name>
</gene>
<evidence type="ECO:0000313" key="4">
    <source>
        <dbReference type="Proteomes" id="UP000294854"/>
    </source>
</evidence>
<dbReference type="STRING" id="1122149.FD44_GL001364"/>
<accession>A0A4R5NSP6</accession>
<sequence>MQNRIAILGDVHGNVTALEAVLKDCIANDVTEYWFLGDLILPGPGGHNLFEMLERVKPTVWLNGNWEESYLQFLNGQVDINDPADIHFAKIAERLARDLKESDVVRMKQAPIHQIKQVNHLNFSITHNLPNKSYGPELYPTQDQSNFDQLFKEHEELDVAVYAHIHQPVLRYTSKGQLILNPGAVGQPYDSWPKLWSDLRAQYAIITVDDEGLQVNFRKVSYNVDRELQRANAVNLPYLSLYEELRKTGKAHTHNQDMLAQMNEEFGYKQDVINYLKNKS</sequence>
<proteinExistence type="inferred from homology"/>
<dbReference type="InterPro" id="IPR050126">
    <property type="entry name" value="Ap4A_hydrolase"/>
</dbReference>
<dbReference type="Proteomes" id="UP000294854">
    <property type="component" value="Unassembled WGS sequence"/>
</dbReference>
<dbReference type="SUPFAM" id="SSF56300">
    <property type="entry name" value="Metallo-dependent phosphatases"/>
    <property type="match status" value="1"/>
</dbReference>
<dbReference type="GO" id="GO:0016791">
    <property type="term" value="F:phosphatase activity"/>
    <property type="evidence" value="ECO:0007669"/>
    <property type="project" value="TreeGrafter"/>
</dbReference>
<dbReference type="PANTHER" id="PTHR42850">
    <property type="entry name" value="METALLOPHOSPHOESTERASE"/>
    <property type="match status" value="1"/>
</dbReference>
<organism evidence="3 4">
    <name type="scientific">Secundilactobacillus malefermentans</name>
    <dbReference type="NCBI Taxonomy" id="176292"/>
    <lineage>
        <taxon>Bacteria</taxon>
        <taxon>Bacillati</taxon>
        <taxon>Bacillota</taxon>
        <taxon>Bacilli</taxon>
        <taxon>Lactobacillales</taxon>
        <taxon>Lactobacillaceae</taxon>
        <taxon>Secundilactobacillus</taxon>
    </lineage>
</organism>
<dbReference type="GO" id="GO:0005737">
    <property type="term" value="C:cytoplasm"/>
    <property type="evidence" value="ECO:0007669"/>
    <property type="project" value="TreeGrafter"/>
</dbReference>
<dbReference type="PIRSF" id="PIRSF000883">
    <property type="entry name" value="Pesterase_MJ0912"/>
    <property type="match status" value="1"/>
</dbReference>
<dbReference type="Pfam" id="PF12850">
    <property type="entry name" value="Metallophos_2"/>
    <property type="match status" value="1"/>
</dbReference>
<keyword evidence="4" id="KW-1185">Reference proteome</keyword>
<dbReference type="InterPro" id="IPR029052">
    <property type="entry name" value="Metallo-depent_PP-like"/>
</dbReference>
<dbReference type="OrthoDB" id="9813918at2"/>
<evidence type="ECO:0000256" key="1">
    <source>
        <dbReference type="ARBA" id="ARBA00008950"/>
    </source>
</evidence>
<dbReference type="PANTHER" id="PTHR42850:SF2">
    <property type="entry name" value="BLL5683 PROTEIN"/>
    <property type="match status" value="1"/>
</dbReference>